<accession>A0A199VQ23</accession>
<protein>
    <submittedName>
        <fullName evidence="2">Uncharacterized protein</fullName>
    </submittedName>
</protein>
<dbReference type="PANTHER" id="PTHR34780:SF5">
    <property type="entry name" value="OS02G0733900 PROTEIN"/>
    <property type="match status" value="1"/>
</dbReference>
<name>A0A199VQ23_ANACO</name>
<dbReference type="PANTHER" id="PTHR34780">
    <property type="entry name" value="OS08G0427800 PROTEIN"/>
    <property type="match status" value="1"/>
</dbReference>
<dbReference type="Gramene" id="Aco002977.1.mrna1">
    <property type="protein sequence ID" value="Aco002977.1.mrna1.cds1"/>
    <property type="gene ID" value="Aco002977.1.path1"/>
</dbReference>
<gene>
    <name evidence="2" type="ORF">ACMD2_00018</name>
</gene>
<dbReference type="EMBL" id="LSRQ01001111">
    <property type="protein sequence ID" value="OAY79287.1"/>
    <property type="molecule type" value="Genomic_DNA"/>
</dbReference>
<evidence type="ECO:0000313" key="3">
    <source>
        <dbReference type="Proteomes" id="UP000092600"/>
    </source>
</evidence>
<dbReference type="Proteomes" id="UP000092600">
    <property type="component" value="Unassembled WGS sequence"/>
</dbReference>
<evidence type="ECO:0000313" key="2">
    <source>
        <dbReference type="EMBL" id="OAY79287.1"/>
    </source>
</evidence>
<feature type="region of interest" description="Disordered" evidence="1">
    <location>
        <begin position="1"/>
        <end position="47"/>
    </location>
</feature>
<proteinExistence type="predicted"/>
<comment type="caution">
    <text evidence="2">The sequence shown here is derived from an EMBL/GenBank/DDBJ whole genome shotgun (WGS) entry which is preliminary data.</text>
</comment>
<sequence length="76" mass="8538">MENMEENTGGGEEEVRKGGCAPVHSQVKKIKQEDEKIKSQTQQPQVFEARPVFRELTRQLSRSPLGRVGRAISVTD</sequence>
<evidence type="ECO:0000256" key="1">
    <source>
        <dbReference type="SAM" id="MobiDB-lite"/>
    </source>
</evidence>
<reference evidence="2 3" key="1">
    <citation type="journal article" date="2016" name="DNA Res.">
        <title>The draft genome of MD-2 pineapple using hybrid error correction of long reads.</title>
        <authorList>
            <person name="Redwan R.M."/>
            <person name="Saidin A."/>
            <person name="Kumar S.V."/>
        </authorList>
    </citation>
    <scope>NUCLEOTIDE SEQUENCE [LARGE SCALE GENOMIC DNA]</scope>
    <source>
        <strain evidence="3">cv. MD2</strain>
        <tissue evidence="2">Leaf</tissue>
    </source>
</reference>
<dbReference type="AlphaFoldDB" id="A0A199VQ23"/>
<organism evidence="2 3">
    <name type="scientific">Ananas comosus</name>
    <name type="common">Pineapple</name>
    <name type="synonym">Ananas ananas</name>
    <dbReference type="NCBI Taxonomy" id="4615"/>
    <lineage>
        <taxon>Eukaryota</taxon>
        <taxon>Viridiplantae</taxon>
        <taxon>Streptophyta</taxon>
        <taxon>Embryophyta</taxon>
        <taxon>Tracheophyta</taxon>
        <taxon>Spermatophyta</taxon>
        <taxon>Magnoliopsida</taxon>
        <taxon>Liliopsida</taxon>
        <taxon>Poales</taxon>
        <taxon>Bromeliaceae</taxon>
        <taxon>Bromelioideae</taxon>
        <taxon>Ananas</taxon>
    </lineage>
</organism>